<keyword evidence="9" id="KW-0175">Coiled coil</keyword>
<dbReference type="InterPro" id="IPR002867">
    <property type="entry name" value="IBR_dom"/>
</dbReference>
<dbReference type="Pfam" id="PF22191">
    <property type="entry name" value="IBR_1"/>
    <property type="match status" value="1"/>
</dbReference>
<name>A0ABD1Z2G8_9MARC</name>
<dbReference type="Proteomes" id="UP001605036">
    <property type="component" value="Unassembled WGS sequence"/>
</dbReference>
<evidence type="ECO:0000256" key="10">
    <source>
        <dbReference type="SAM" id="MobiDB-lite"/>
    </source>
</evidence>
<dbReference type="AlphaFoldDB" id="A0ABD1Z2G8"/>
<feature type="region of interest" description="Disordered" evidence="10">
    <location>
        <begin position="1"/>
        <end position="28"/>
    </location>
</feature>
<dbReference type="GO" id="GO:0008270">
    <property type="term" value="F:zinc ion binding"/>
    <property type="evidence" value="ECO:0007669"/>
    <property type="project" value="UniProtKB-KW"/>
</dbReference>
<evidence type="ECO:0000256" key="4">
    <source>
        <dbReference type="ARBA" id="ARBA00022723"/>
    </source>
</evidence>
<evidence type="ECO:0000256" key="7">
    <source>
        <dbReference type="ARBA" id="ARBA00022786"/>
    </source>
</evidence>
<dbReference type="EMBL" id="JBHFFA010000002">
    <property type="protein sequence ID" value="KAL2641984.1"/>
    <property type="molecule type" value="Genomic_DNA"/>
</dbReference>
<evidence type="ECO:0000256" key="3">
    <source>
        <dbReference type="ARBA" id="ARBA00022679"/>
    </source>
</evidence>
<evidence type="ECO:0000256" key="9">
    <source>
        <dbReference type="SAM" id="Coils"/>
    </source>
</evidence>
<keyword evidence="13" id="KW-1185">Reference proteome</keyword>
<dbReference type="GO" id="GO:0061630">
    <property type="term" value="F:ubiquitin protein ligase activity"/>
    <property type="evidence" value="ECO:0007669"/>
    <property type="project" value="UniProtKB-EC"/>
</dbReference>
<keyword evidence="4" id="KW-0479">Metal-binding</keyword>
<organism evidence="12 13">
    <name type="scientific">Riccia fluitans</name>
    <dbReference type="NCBI Taxonomy" id="41844"/>
    <lineage>
        <taxon>Eukaryota</taxon>
        <taxon>Viridiplantae</taxon>
        <taxon>Streptophyta</taxon>
        <taxon>Embryophyta</taxon>
        <taxon>Marchantiophyta</taxon>
        <taxon>Marchantiopsida</taxon>
        <taxon>Marchantiidae</taxon>
        <taxon>Marchantiales</taxon>
        <taxon>Ricciaceae</taxon>
        <taxon>Riccia</taxon>
    </lineage>
</organism>
<keyword evidence="7" id="KW-0833">Ubl conjugation pathway</keyword>
<keyword evidence="3" id="KW-0808">Transferase</keyword>
<evidence type="ECO:0000313" key="13">
    <source>
        <dbReference type="Proteomes" id="UP001605036"/>
    </source>
</evidence>
<protein>
    <recommendedName>
        <fullName evidence="2">RBR-type E3 ubiquitin transferase</fullName>
        <ecNumber evidence="2">2.3.2.31</ecNumber>
    </recommendedName>
</protein>
<dbReference type="Gene3D" id="3.30.40.10">
    <property type="entry name" value="Zinc/RING finger domain, C3HC4 (zinc finger)"/>
    <property type="match status" value="1"/>
</dbReference>
<evidence type="ECO:0000256" key="2">
    <source>
        <dbReference type="ARBA" id="ARBA00012251"/>
    </source>
</evidence>
<dbReference type="PROSITE" id="PS51873">
    <property type="entry name" value="TRIAD"/>
    <property type="match status" value="1"/>
</dbReference>
<sequence>MEPEKSGDDHNSNYHDGGRDDDTAGEMGDEAMDLFDEGCYEQVKEVGDVEDWEELTSTILSEKEIFERMENAVSTVTSCLQVNRAVAGTLLRKLNWSPSTVKERWFAEEPNLRESVGLGENSSLTPSIAMGEDFDLVTEKCGQCSQLLPLALMVRVPVCGHFTCEDCWTGYVHEAILSGPDCLSLRCPQNFCNAVVEEELILRFADGNDRPTYQRYQTRDYVDSNRKAKWCPAPGCKYAIECSELRVSSTQEIFCKCGKKFCWNCLGDAHRPLSCKSFAHWKSIVQEGYELLYWCKECDWPDNLNWLLDNRKPCPSCGRYKAWRDVLFYIKRCPSCRRPIQRDEGCVHMSCPAPCGYAFCWRCLGPWEKHKSQFCSNPEDATVAGKNLTIDYDDVRHSPKLEPRFETHFKEWVAYEREYHKVSSFAEQELNHEIERLSYILARSTLEFQFLRDAWRQIADCQLKLKWMCTYGYYIPGQRFTTLQESAKELEKKLREAEKCCSRVAEADPNSFLDCKGDLITLTVLTKTQFQKIAHTETDGGFLYNNIEK</sequence>
<dbReference type="PANTHER" id="PTHR11685">
    <property type="entry name" value="RBR FAMILY RING FINGER AND IBR DOMAIN-CONTAINING"/>
    <property type="match status" value="1"/>
</dbReference>
<dbReference type="EC" id="2.3.2.31" evidence="2"/>
<dbReference type="InterPro" id="IPR044066">
    <property type="entry name" value="TRIAD_supradom"/>
</dbReference>
<accession>A0ABD1Z2G8</accession>
<feature type="compositionally biased region" description="Basic and acidic residues" evidence="10">
    <location>
        <begin position="1"/>
        <end position="22"/>
    </location>
</feature>
<feature type="coiled-coil region" evidence="9">
    <location>
        <begin position="480"/>
        <end position="507"/>
    </location>
</feature>
<dbReference type="SUPFAM" id="SSF57850">
    <property type="entry name" value="RING/U-box"/>
    <property type="match status" value="3"/>
</dbReference>
<keyword evidence="8" id="KW-0862">Zinc</keyword>
<evidence type="ECO:0000313" key="12">
    <source>
        <dbReference type="EMBL" id="KAL2641984.1"/>
    </source>
</evidence>
<reference evidence="12 13" key="1">
    <citation type="submission" date="2024-09" db="EMBL/GenBank/DDBJ databases">
        <title>Chromosome-scale assembly of Riccia fluitans.</title>
        <authorList>
            <person name="Paukszto L."/>
            <person name="Sawicki J."/>
            <person name="Karawczyk K."/>
            <person name="Piernik-Szablinska J."/>
            <person name="Szczecinska M."/>
            <person name="Mazdziarz M."/>
        </authorList>
    </citation>
    <scope>NUCLEOTIDE SEQUENCE [LARGE SCALE GENOMIC DNA]</scope>
    <source>
        <strain evidence="12">Rf_01</strain>
        <tissue evidence="12">Aerial parts of the thallus</tissue>
    </source>
</reference>
<keyword evidence="6" id="KW-0863">Zinc-finger</keyword>
<gene>
    <name evidence="12" type="ORF">R1flu_009571</name>
</gene>
<comment type="catalytic activity">
    <reaction evidence="1">
        <text>[E2 ubiquitin-conjugating enzyme]-S-ubiquitinyl-L-cysteine + [acceptor protein]-L-lysine = [E2 ubiquitin-conjugating enzyme]-L-cysteine + [acceptor protein]-N(6)-ubiquitinyl-L-lysine.</text>
        <dbReference type="EC" id="2.3.2.31"/>
    </reaction>
</comment>
<dbReference type="Gene3D" id="1.20.120.1750">
    <property type="match status" value="1"/>
</dbReference>
<evidence type="ECO:0000256" key="6">
    <source>
        <dbReference type="ARBA" id="ARBA00022771"/>
    </source>
</evidence>
<evidence type="ECO:0000259" key="11">
    <source>
        <dbReference type="PROSITE" id="PS51873"/>
    </source>
</evidence>
<feature type="domain" description="RING-type" evidence="11">
    <location>
        <begin position="137"/>
        <end position="379"/>
    </location>
</feature>
<evidence type="ECO:0000256" key="1">
    <source>
        <dbReference type="ARBA" id="ARBA00001798"/>
    </source>
</evidence>
<dbReference type="Pfam" id="PF01485">
    <property type="entry name" value="IBR"/>
    <property type="match status" value="1"/>
</dbReference>
<evidence type="ECO:0000256" key="8">
    <source>
        <dbReference type="ARBA" id="ARBA00022833"/>
    </source>
</evidence>
<dbReference type="SMART" id="SM00647">
    <property type="entry name" value="IBR"/>
    <property type="match status" value="2"/>
</dbReference>
<keyword evidence="5" id="KW-0677">Repeat</keyword>
<proteinExistence type="predicted"/>
<dbReference type="InterPro" id="IPR013083">
    <property type="entry name" value="Znf_RING/FYVE/PHD"/>
</dbReference>
<dbReference type="CDD" id="cd20346">
    <property type="entry name" value="BRcat_RBR_ANKIB1"/>
    <property type="match status" value="1"/>
</dbReference>
<dbReference type="InterPro" id="IPR031127">
    <property type="entry name" value="E3_UB_ligase_RBR"/>
</dbReference>
<comment type="caution">
    <text evidence="12">The sequence shown here is derived from an EMBL/GenBank/DDBJ whole genome shotgun (WGS) entry which is preliminary data.</text>
</comment>
<evidence type="ECO:0000256" key="5">
    <source>
        <dbReference type="ARBA" id="ARBA00022737"/>
    </source>
</evidence>